<evidence type="ECO:0000256" key="2">
    <source>
        <dbReference type="ARBA" id="ARBA00022448"/>
    </source>
</evidence>
<evidence type="ECO:0000256" key="3">
    <source>
        <dbReference type="ARBA" id="ARBA00022753"/>
    </source>
</evidence>
<feature type="domain" description="VPS28 N-terminal" evidence="8">
    <location>
        <begin position="1"/>
        <end position="103"/>
    </location>
</feature>
<comment type="function">
    <text evidence="5">Component of the ESCRT-I complex (endosomal sorting complex required for transport I), a regulator of vesicular trafficking process.</text>
</comment>
<dbReference type="AlphaFoldDB" id="A0AAW1RUP3"/>
<evidence type="ECO:0000256" key="1">
    <source>
        <dbReference type="ARBA" id="ARBA00004177"/>
    </source>
</evidence>
<evidence type="ECO:0000256" key="4">
    <source>
        <dbReference type="ARBA" id="ARBA00022927"/>
    </source>
</evidence>
<dbReference type="InterPro" id="IPR017899">
    <property type="entry name" value="VPS28_C"/>
</dbReference>
<dbReference type="InterPro" id="IPR007143">
    <property type="entry name" value="Vps28"/>
</dbReference>
<evidence type="ECO:0000256" key="6">
    <source>
        <dbReference type="PROSITE-ProRule" id="PRU00642"/>
    </source>
</evidence>
<dbReference type="FunFam" id="1.20.120.1130:FF:000001">
    <property type="entry name" value="Vacuolar protein sorting-associated protein 28 homolog"/>
    <property type="match status" value="1"/>
</dbReference>
<reference evidence="9 10" key="1">
    <citation type="journal article" date="2024" name="Nat. Commun.">
        <title>Phylogenomics reveals the evolutionary origins of lichenization in chlorophyte algae.</title>
        <authorList>
            <person name="Puginier C."/>
            <person name="Libourel C."/>
            <person name="Otte J."/>
            <person name="Skaloud P."/>
            <person name="Haon M."/>
            <person name="Grisel S."/>
            <person name="Petersen M."/>
            <person name="Berrin J.G."/>
            <person name="Delaux P.M."/>
            <person name="Dal Grande F."/>
            <person name="Keller J."/>
        </authorList>
    </citation>
    <scope>NUCLEOTIDE SEQUENCE [LARGE SCALE GENOMIC DNA]</scope>
    <source>
        <strain evidence="9 10">SAG 245.80</strain>
    </source>
</reference>
<keyword evidence="2 5" id="KW-0813">Transport</keyword>
<evidence type="ECO:0000313" key="9">
    <source>
        <dbReference type="EMBL" id="KAK9837081.1"/>
    </source>
</evidence>
<dbReference type="InterPro" id="IPR017898">
    <property type="entry name" value="VPS28_N"/>
</dbReference>
<dbReference type="PIRSF" id="PIRSF017535">
    <property type="entry name" value="VPS28"/>
    <property type="match status" value="1"/>
</dbReference>
<dbReference type="Pfam" id="PF03997">
    <property type="entry name" value="VPS28"/>
    <property type="match status" value="1"/>
</dbReference>
<dbReference type="Gene3D" id="1.20.120.1130">
    <property type="match status" value="1"/>
</dbReference>
<dbReference type="InterPro" id="IPR038358">
    <property type="entry name" value="VPS28_N_sf"/>
</dbReference>
<comment type="caution">
    <text evidence="9">The sequence shown here is derived from an EMBL/GenBank/DDBJ whole genome shotgun (WGS) entry which is preliminary data.</text>
</comment>
<accession>A0AAW1RUP3</accession>
<dbReference type="GO" id="GO:0043328">
    <property type="term" value="P:protein transport to vacuole involved in ubiquitin-dependent protein catabolic process via the multivesicular body sorting pathway"/>
    <property type="evidence" value="ECO:0007669"/>
    <property type="project" value="TreeGrafter"/>
</dbReference>
<dbReference type="InterPro" id="IPR037202">
    <property type="entry name" value="ESCRT_assembly_dom"/>
</dbReference>
<sequence length="213" mass="24522">MGDAPALKLWNNKKEQEKYENLADLYAIVKTTEKLERAYVRDVISAKDYEPLCEKLIAQFRTLWETLRTEVPDVQAFMAEYNMQCPMAAKRLIYSGLPATVEHGKPNTYQANSAVAVAQTVSDFITVMDSLKLGMKAVDEIFPLLRDLMNHLNLVTQLPANFSAKEKTKKWYTDLHTKPASYTISAEEERQMTYDMESSYNEFMSWLQEKRPG</sequence>
<dbReference type="GO" id="GO:0000813">
    <property type="term" value="C:ESCRT I complex"/>
    <property type="evidence" value="ECO:0007669"/>
    <property type="project" value="UniProtKB-UniRule"/>
</dbReference>
<evidence type="ECO:0000256" key="5">
    <source>
        <dbReference type="PIRNR" id="PIRNR017535"/>
    </source>
</evidence>
<dbReference type="InterPro" id="IPR037206">
    <property type="entry name" value="VPS28_C_sf"/>
</dbReference>
<comment type="similarity">
    <text evidence="5 6">Belongs to the VPS28 family.</text>
</comment>
<dbReference type="PROSITE" id="PS51313">
    <property type="entry name" value="VPS28_N"/>
    <property type="match status" value="1"/>
</dbReference>
<keyword evidence="4 5" id="KW-0653">Protein transport</keyword>
<keyword evidence="10" id="KW-1185">Reference proteome</keyword>
<proteinExistence type="inferred from homology"/>
<dbReference type="EMBL" id="JALJOU010000023">
    <property type="protein sequence ID" value="KAK9837081.1"/>
    <property type="molecule type" value="Genomic_DNA"/>
</dbReference>
<evidence type="ECO:0000313" key="10">
    <source>
        <dbReference type="Proteomes" id="UP001445335"/>
    </source>
</evidence>
<protein>
    <recommendedName>
        <fullName evidence="5">Vacuolar protein sorting-associated protein 28 homolog</fullName>
    </recommendedName>
</protein>
<comment type="subcellular location">
    <subcellularLocation>
        <location evidence="1">Endosome</location>
    </subcellularLocation>
</comment>
<dbReference type="PANTHER" id="PTHR12937">
    <property type="entry name" value="VACUOLAR PROTEIN SORTING 28, ISOFORM 2 VPS28"/>
    <property type="match status" value="1"/>
</dbReference>
<organism evidence="9 10">
    <name type="scientific">Elliptochloris bilobata</name>
    <dbReference type="NCBI Taxonomy" id="381761"/>
    <lineage>
        <taxon>Eukaryota</taxon>
        <taxon>Viridiplantae</taxon>
        <taxon>Chlorophyta</taxon>
        <taxon>core chlorophytes</taxon>
        <taxon>Trebouxiophyceae</taxon>
        <taxon>Trebouxiophyceae incertae sedis</taxon>
        <taxon>Elliptochloris clade</taxon>
        <taxon>Elliptochloris</taxon>
    </lineage>
</organism>
<evidence type="ECO:0000259" key="7">
    <source>
        <dbReference type="PROSITE" id="PS51310"/>
    </source>
</evidence>
<dbReference type="PROSITE" id="PS51310">
    <property type="entry name" value="VPS28_C"/>
    <property type="match status" value="1"/>
</dbReference>
<name>A0AAW1RUP3_9CHLO</name>
<gene>
    <name evidence="9" type="ORF">WJX81_001273</name>
</gene>
<keyword evidence="3 5" id="KW-0967">Endosome</keyword>
<dbReference type="SUPFAM" id="SSF140111">
    <property type="entry name" value="Endosomal sorting complex assembly domain"/>
    <property type="match status" value="1"/>
</dbReference>
<dbReference type="Gene3D" id="1.20.1440.200">
    <property type="match status" value="1"/>
</dbReference>
<dbReference type="PANTHER" id="PTHR12937:SF0">
    <property type="entry name" value="VACUOLAR PROTEIN SORTING-ASSOCIATED PROTEIN 28 HOMOLOG"/>
    <property type="match status" value="1"/>
</dbReference>
<evidence type="ECO:0000259" key="8">
    <source>
        <dbReference type="PROSITE" id="PS51313"/>
    </source>
</evidence>
<feature type="domain" description="VPS28 C-terminal" evidence="7">
    <location>
        <begin position="112"/>
        <end position="208"/>
    </location>
</feature>
<dbReference type="Proteomes" id="UP001445335">
    <property type="component" value="Unassembled WGS sequence"/>
</dbReference>
<dbReference type="SUPFAM" id="SSF140427">
    <property type="entry name" value="VPS28 C-terminal domain-like"/>
    <property type="match status" value="1"/>
</dbReference>
<dbReference type="GO" id="GO:0044877">
    <property type="term" value="F:protein-containing complex binding"/>
    <property type="evidence" value="ECO:0007669"/>
    <property type="project" value="TreeGrafter"/>
</dbReference>